<organism evidence="1 2">
    <name type="scientific">Marinobacter zhejiangensis</name>
    <dbReference type="NCBI Taxonomy" id="488535"/>
    <lineage>
        <taxon>Bacteria</taxon>
        <taxon>Pseudomonadati</taxon>
        <taxon>Pseudomonadota</taxon>
        <taxon>Gammaproteobacteria</taxon>
        <taxon>Pseudomonadales</taxon>
        <taxon>Marinobacteraceae</taxon>
        <taxon>Marinobacter</taxon>
    </lineage>
</organism>
<name>A0A1I4Q0B5_9GAMM</name>
<dbReference type="RefSeq" id="WP_092022292.1">
    <property type="nucleotide sequence ID" value="NZ_FOUE01000003.1"/>
</dbReference>
<keyword evidence="2" id="KW-1185">Reference proteome</keyword>
<reference evidence="2" key="1">
    <citation type="submission" date="2016-10" db="EMBL/GenBank/DDBJ databases">
        <authorList>
            <person name="Varghese N."/>
            <person name="Submissions S."/>
        </authorList>
    </citation>
    <scope>NUCLEOTIDE SEQUENCE [LARGE SCALE GENOMIC DNA]</scope>
    <source>
        <strain evidence="2">CGMCC 1.7061</strain>
    </source>
</reference>
<dbReference type="Proteomes" id="UP000198519">
    <property type="component" value="Unassembled WGS sequence"/>
</dbReference>
<dbReference type="AlphaFoldDB" id="A0A1I4Q0B5"/>
<dbReference type="OrthoDB" id="6367234at2"/>
<dbReference type="EMBL" id="FOUE01000003">
    <property type="protein sequence ID" value="SFM33518.1"/>
    <property type="molecule type" value="Genomic_DNA"/>
</dbReference>
<accession>A0A1I4Q0B5</accession>
<protein>
    <submittedName>
        <fullName evidence="1">Uncharacterized protein</fullName>
    </submittedName>
</protein>
<proteinExistence type="predicted"/>
<evidence type="ECO:0000313" key="2">
    <source>
        <dbReference type="Proteomes" id="UP000198519"/>
    </source>
</evidence>
<dbReference type="STRING" id="488535.SAMN04487963_2110"/>
<gene>
    <name evidence="1" type="ORF">SAMN04487963_2110</name>
</gene>
<evidence type="ECO:0000313" key="1">
    <source>
        <dbReference type="EMBL" id="SFM33518.1"/>
    </source>
</evidence>
<sequence>MKFPTVTVTLVSLALVVVIWQQSQDQQDTIDPSRFANLAANPVERGTVVDWVVTQVPALCQEATGQANGSEAVSQCVERSERRSSNCRRALYDHFPALISSEAVFRDLTITAMDCLVPQSERLTPAH</sequence>